<dbReference type="NCBIfam" id="TIGR02005">
    <property type="entry name" value="PTS-IIBC-alpha"/>
    <property type="match status" value="1"/>
</dbReference>
<proteinExistence type="predicted"/>
<evidence type="ECO:0000256" key="6">
    <source>
        <dbReference type="ARBA" id="ARBA00022683"/>
    </source>
</evidence>
<organism evidence="16 17">
    <name type="scientific">Halolactibacillus halophilus</name>
    <dbReference type="NCBI Taxonomy" id="306540"/>
    <lineage>
        <taxon>Bacteria</taxon>
        <taxon>Bacillati</taxon>
        <taxon>Bacillota</taxon>
        <taxon>Bacilli</taxon>
        <taxon>Bacillales</taxon>
        <taxon>Bacillaceae</taxon>
        <taxon>Halolactibacillus</taxon>
    </lineage>
</organism>
<feature type="active site" description="Phosphocysteine intermediate; for EIIB activity" evidence="11">
    <location>
        <position position="466"/>
    </location>
</feature>
<dbReference type="RefSeq" id="WP_089830043.1">
    <property type="nucleotide sequence ID" value="NZ_BJWI01000003.1"/>
</dbReference>
<keyword evidence="9 12" id="KW-1133">Transmembrane helix</keyword>
<dbReference type="InterPro" id="IPR050429">
    <property type="entry name" value="PTS_Glucose_EIICBA"/>
</dbReference>
<evidence type="ECO:0000256" key="7">
    <source>
        <dbReference type="ARBA" id="ARBA00022692"/>
    </source>
</evidence>
<evidence type="ECO:0000313" key="17">
    <source>
        <dbReference type="Proteomes" id="UP000242243"/>
    </source>
</evidence>
<evidence type="ECO:0000256" key="8">
    <source>
        <dbReference type="ARBA" id="ARBA00022777"/>
    </source>
</evidence>
<dbReference type="Proteomes" id="UP000321547">
    <property type="component" value="Unassembled WGS sequence"/>
</dbReference>
<feature type="transmembrane region" description="Helical" evidence="12">
    <location>
        <begin position="174"/>
        <end position="194"/>
    </location>
</feature>
<feature type="domain" description="PTS EIIB type-1" evidence="13">
    <location>
        <begin position="444"/>
        <end position="521"/>
    </location>
</feature>
<dbReference type="GO" id="GO:0016301">
    <property type="term" value="F:kinase activity"/>
    <property type="evidence" value="ECO:0007669"/>
    <property type="project" value="UniProtKB-KW"/>
</dbReference>
<evidence type="ECO:0000256" key="5">
    <source>
        <dbReference type="ARBA" id="ARBA00022679"/>
    </source>
</evidence>
<feature type="transmembrane region" description="Helical" evidence="12">
    <location>
        <begin position="12"/>
        <end position="37"/>
    </location>
</feature>
<evidence type="ECO:0000256" key="9">
    <source>
        <dbReference type="ARBA" id="ARBA00022989"/>
    </source>
</evidence>
<protein>
    <submittedName>
        <fullName evidence="15">PTS system maltose-specific EIICB component</fullName>
    </submittedName>
    <submittedName>
        <fullName evidence="16">PTS system, arbutin-like IIC component</fullName>
    </submittedName>
</protein>
<evidence type="ECO:0000313" key="18">
    <source>
        <dbReference type="Proteomes" id="UP000321547"/>
    </source>
</evidence>
<evidence type="ECO:0000259" key="13">
    <source>
        <dbReference type="PROSITE" id="PS51098"/>
    </source>
</evidence>
<accession>A0A1I5LYS2</accession>
<dbReference type="InterPro" id="IPR001996">
    <property type="entry name" value="PTS_IIB_1"/>
</dbReference>
<feature type="transmembrane region" description="Helical" evidence="12">
    <location>
        <begin position="131"/>
        <end position="153"/>
    </location>
</feature>
<feature type="transmembrane region" description="Helical" evidence="12">
    <location>
        <begin position="94"/>
        <end position="111"/>
    </location>
</feature>
<keyword evidence="6" id="KW-0598">Phosphotransferase system</keyword>
<feature type="transmembrane region" description="Helical" evidence="12">
    <location>
        <begin position="383"/>
        <end position="407"/>
    </location>
</feature>
<keyword evidence="2" id="KW-0813">Transport</keyword>
<evidence type="ECO:0000313" key="15">
    <source>
        <dbReference type="EMBL" id="GEM00951.1"/>
    </source>
</evidence>
<evidence type="ECO:0000256" key="4">
    <source>
        <dbReference type="ARBA" id="ARBA00022597"/>
    </source>
</evidence>
<keyword evidence="8" id="KW-0418">Kinase</keyword>
<evidence type="ECO:0000256" key="3">
    <source>
        <dbReference type="ARBA" id="ARBA00022475"/>
    </source>
</evidence>
<dbReference type="Pfam" id="PF00367">
    <property type="entry name" value="PTS_EIIB"/>
    <property type="match status" value="1"/>
</dbReference>
<feature type="transmembrane region" description="Helical" evidence="12">
    <location>
        <begin position="329"/>
        <end position="345"/>
    </location>
</feature>
<evidence type="ECO:0000259" key="14">
    <source>
        <dbReference type="PROSITE" id="PS51103"/>
    </source>
</evidence>
<dbReference type="Gene3D" id="3.30.1360.60">
    <property type="entry name" value="Glucose permease domain IIB"/>
    <property type="match status" value="1"/>
</dbReference>
<dbReference type="PROSITE" id="PS51103">
    <property type="entry name" value="PTS_EIIC_TYPE_1"/>
    <property type="match status" value="1"/>
</dbReference>
<keyword evidence="3" id="KW-1003">Cell membrane</keyword>
<reference evidence="16 17" key="1">
    <citation type="submission" date="2016-10" db="EMBL/GenBank/DDBJ databases">
        <authorList>
            <person name="de Groot N.N."/>
        </authorList>
    </citation>
    <scope>NUCLEOTIDE SEQUENCE [LARGE SCALE GENOMIC DNA]</scope>
    <source>
        <strain evidence="16 17">DSM 17073</strain>
    </source>
</reference>
<dbReference type="Pfam" id="PF02378">
    <property type="entry name" value="PTS_EIIC"/>
    <property type="match status" value="1"/>
</dbReference>
<dbReference type="PANTHER" id="PTHR30009:SF12">
    <property type="entry name" value="PHOSPHOTRANSFERASE IIC COMPONENT GLVC"/>
    <property type="match status" value="1"/>
</dbReference>
<dbReference type="AlphaFoldDB" id="A0A1I5LYS2"/>
<dbReference type="GO" id="GO:0090563">
    <property type="term" value="F:protein-phosphocysteine-sugar phosphotransferase activity"/>
    <property type="evidence" value="ECO:0007669"/>
    <property type="project" value="TreeGrafter"/>
</dbReference>
<evidence type="ECO:0000313" key="16">
    <source>
        <dbReference type="EMBL" id="SFP02508.1"/>
    </source>
</evidence>
<dbReference type="GO" id="GO:0005886">
    <property type="term" value="C:plasma membrane"/>
    <property type="evidence" value="ECO:0007669"/>
    <property type="project" value="UniProtKB-SubCell"/>
</dbReference>
<dbReference type="GO" id="GO:0009401">
    <property type="term" value="P:phosphoenolpyruvate-dependent sugar phosphotransferase system"/>
    <property type="evidence" value="ECO:0007669"/>
    <property type="project" value="UniProtKB-KW"/>
</dbReference>
<evidence type="ECO:0000256" key="12">
    <source>
        <dbReference type="SAM" id="Phobius"/>
    </source>
</evidence>
<feature type="transmembrane region" description="Helical" evidence="12">
    <location>
        <begin position="275"/>
        <end position="295"/>
    </location>
</feature>
<keyword evidence="4" id="KW-0762">Sugar transport</keyword>
<feature type="transmembrane region" description="Helical" evidence="12">
    <location>
        <begin position="352"/>
        <end position="371"/>
    </location>
</feature>
<dbReference type="STRING" id="306540.SAMN05421839_10364"/>
<dbReference type="SUPFAM" id="SSF55604">
    <property type="entry name" value="Glucose permease domain IIB"/>
    <property type="match status" value="1"/>
</dbReference>
<dbReference type="NCBIfam" id="TIGR00826">
    <property type="entry name" value="EIIB_glc"/>
    <property type="match status" value="1"/>
</dbReference>
<feature type="domain" description="PTS EIIC type-1" evidence="14">
    <location>
        <begin position="3"/>
        <end position="419"/>
    </location>
</feature>
<feature type="transmembrane region" description="Helical" evidence="12">
    <location>
        <begin position="234"/>
        <end position="255"/>
    </location>
</feature>
<keyword evidence="18" id="KW-1185">Reference proteome</keyword>
<dbReference type="InterPro" id="IPR013013">
    <property type="entry name" value="PTS_EIIC_1"/>
</dbReference>
<evidence type="ECO:0000256" key="1">
    <source>
        <dbReference type="ARBA" id="ARBA00004651"/>
    </source>
</evidence>
<dbReference type="Proteomes" id="UP000242243">
    <property type="component" value="Unassembled WGS sequence"/>
</dbReference>
<dbReference type="InterPro" id="IPR010975">
    <property type="entry name" value="PTS_IIBC_a_glc"/>
</dbReference>
<name>A0A1I5LYS2_9BACI</name>
<sequence>MFQSLKDKVQRFGGAMFFPALLLPFAGILLGLTVILQNQQLFPFAVEGSTYFKITDIFLQTSLVIFNNLPLIFVLGIPITLAKKETGRATLTSFITYLTYNYFMGATLSYFGPTFGVDTFEAGALGLTEIAGVLTLDTNLVGAIVAASLAVWIHNKYYDKEVPNILQSFKGTPLVIIILFPITILAGLVTLFVWPTIQDGIYSMQSFMVEAGGFGVWTFTFLERILIPTGLHHFIYGPVFYGPVAIDGGTVNYWIQNLSDFASSTDSLTSLFPQGGLMLTGMGKTFGTTGAAIAMYLTAKPENKKKVLGLLIPAVVTAILTGITEPIEFTFLFVAPLLFFMHALLSATMATTLYLLGLSGNFQTGFIDFIFQNWLPLGANHWLIYVTQFAIGTLFLVLYVVIFRALIKKFDYKTPGRAANVSLKSKKDYKQSKQANDTGKSVDQELAEGYLAALGSKDNIDSLTNCATRLRVKVKDLDQVAADEVFMDIGAAGVVRSGHNLQVIVGLRVPQVRGNIEDLLK</sequence>
<comment type="subcellular location">
    <subcellularLocation>
        <location evidence="1">Cell membrane</location>
        <topology evidence="1">Multi-pass membrane protein</topology>
    </subcellularLocation>
</comment>
<dbReference type="PANTHER" id="PTHR30009">
    <property type="entry name" value="CYTOCHROME C-TYPE SYNTHESIS PROTEIN AND PTS TRANSMEMBRANE COMPONENT"/>
    <property type="match status" value="1"/>
</dbReference>
<dbReference type="PROSITE" id="PS01035">
    <property type="entry name" value="PTS_EIIB_TYPE_1_CYS"/>
    <property type="match status" value="1"/>
</dbReference>
<dbReference type="EMBL" id="BJWI01000003">
    <property type="protein sequence ID" value="GEM00951.1"/>
    <property type="molecule type" value="Genomic_DNA"/>
</dbReference>
<evidence type="ECO:0000256" key="2">
    <source>
        <dbReference type="ARBA" id="ARBA00022448"/>
    </source>
</evidence>
<dbReference type="GO" id="GO:0008982">
    <property type="term" value="F:protein-N(PI)-phosphohistidine-sugar phosphotransferase activity"/>
    <property type="evidence" value="ECO:0007669"/>
    <property type="project" value="InterPro"/>
</dbReference>
<dbReference type="OrthoDB" id="9764327at2"/>
<gene>
    <name evidence="15" type="primary">malP</name>
    <name evidence="15" type="ORF">HHA03_04830</name>
    <name evidence="16" type="ORF">SAMN05421839_10364</name>
</gene>
<dbReference type="EMBL" id="FOXC01000003">
    <property type="protein sequence ID" value="SFP02508.1"/>
    <property type="molecule type" value="Genomic_DNA"/>
</dbReference>
<feature type="transmembrane region" description="Helical" evidence="12">
    <location>
        <begin position="200"/>
        <end position="222"/>
    </location>
</feature>
<feature type="transmembrane region" description="Helical" evidence="12">
    <location>
        <begin position="57"/>
        <end position="82"/>
    </location>
</feature>
<keyword evidence="5" id="KW-0808">Transferase</keyword>
<evidence type="ECO:0000256" key="10">
    <source>
        <dbReference type="ARBA" id="ARBA00023136"/>
    </source>
</evidence>
<reference evidence="15 18" key="2">
    <citation type="submission" date="2019-07" db="EMBL/GenBank/DDBJ databases">
        <title>Whole genome shotgun sequence of Halolactibacillus halophilus NBRC 100868.</title>
        <authorList>
            <person name="Hosoyama A."/>
            <person name="Uohara A."/>
            <person name="Ohji S."/>
            <person name="Ichikawa N."/>
        </authorList>
    </citation>
    <scope>NUCLEOTIDE SEQUENCE [LARGE SCALE GENOMIC DNA]</scope>
    <source>
        <strain evidence="15 18">NBRC 100868</strain>
    </source>
</reference>
<feature type="transmembrane region" description="Helical" evidence="12">
    <location>
        <begin position="307"/>
        <end position="323"/>
    </location>
</feature>
<evidence type="ECO:0000256" key="11">
    <source>
        <dbReference type="PROSITE-ProRule" id="PRU00421"/>
    </source>
</evidence>
<dbReference type="CDD" id="cd00212">
    <property type="entry name" value="PTS_IIB_glc"/>
    <property type="match status" value="1"/>
</dbReference>
<dbReference type="InterPro" id="IPR018113">
    <property type="entry name" value="PTrfase_EIIB_Cys"/>
</dbReference>
<keyword evidence="7 12" id="KW-0812">Transmembrane</keyword>
<dbReference type="PROSITE" id="PS51098">
    <property type="entry name" value="PTS_EIIB_TYPE_1"/>
    <property type="match status" value="1"/>
</dbReference>
<dbReference type="InterPro" id="IPR036878">
    <property type="entry name" value="Glu_permease_IIB"/>
</dbReference>
<dbReference type="InterPro" id="IPR003352">
    <property type="entry name" value="PTS_EIIC"/>
</dbReference>
<keyword evidence="10 12" id="KW-0472">Membrane</keyword>